<organism evidence="2 3">
    <name type="scientific">Candidatus Blackburnbacteria bacterium RIFCSPHIGHO2_12_FULL_41_13b</name>
    <dbReference type="NCBI Taxonomy" id="1797517"/>
    <lineage>
        <taxon>Bacteria</taxon>
        <taxon>Candidatus Blackburniibacteriota</taxon>
    </lineage>
</organism>
<evidence type="ECO:0000313" key="3">
    <source>
        <dbReference type="Proteomes" id="UP000178272"/>
    </source>
</evidence>
<comment type="caution">
    <text evidence="2">The sequence shown here is derived from an EMBL/GenBank/DDBJ whole genome shotgun (WGS) entry which is preliminary data.</text>
</comment>
<evidence type="ECO:0000256" key="1">
    <source>
        <dbReference type="SAM" id="MobiDB-lite"/>
    </source>
</evidence>
<name>A0A1G1VCK4_9BACT</name>
<dbReference type="EMBL" id="MHCA01000003">
    <property type="protein sequence ID" value="OGY13056.1"/>
    <property type="molecule type" value="Genomic_DNA"/>
</dbReference>
<feature type="compositionally biased region" description="Basic and acidic residues" evidence="1">
    <location>
        <begin position="50"/>
        <end position="64"/>
    </location>
</feature>
<feature type="region of interest" description="Disordered" evidence="1">
    <location>
        <begin position="50"/>
        <end position="70"/>
    </location>
</feature>
<reference evidence="2 3" key="1">
    <citation type="journal article" date="2016" name="Nat. Commun.">
        <title>Thousands of microbial genomes shed light on interconnected biogeochemical processes in an aquifer system.</title>
        <authorList>
            <person name="Anantharaman K."/>
            <person name="Brown C.T."/>
            <person name="Hug L.A."/>
            <person name="Sharon I."/>
            <person name="Castelle C.J."/>
            <person name="Probst A.J."/>
            <person name="Thomas B.C."/>
            <person name="Singh A."/>
            <person name="Wilkins M.J."/>
            <person name="Karaoz U."/>
            <person name="Brodie E.L."/>
            <person name="Williams K.H."/>
            <person name="Hubbard S.S."/>
            <person name="Banfield J.F."/>
        </authorList>
    </citation>
    <scope>NUCLEOTIDE SEQUENCE [LARGE SCALE GENOMIC DNA]</scope>
</reference>
<evidence type="ECO:0000313" key="2">
    <source>
        <dbReference type="EMBL" id="OGY13056.1"/>
    </source>
</evidence>
<dbReference type="AlphaFoldDB" id="A0A1G1VCK4"/>
<accession>A0A1G1VCK4</accession>
<proteinExistence type="predicted"/>
<feature type="compositionally biased region" description="Basic and acidic residues" evidence="1">
    <location>
        <begin position="9"/>
        <end position="22"/>
    </location>
</feature>
<gene>
    <name evidence="2" type="ORF">A3F61_01640</name>
</gene>
<sequence length="70" mass="8087">MSHYGFGKMGERERKIRRRAEQKAANYISPEGKALVRKLRSFYGQEPERDVFGRRPATPEEVRRALGGHA</sequence>
<dbReference type="Proteomes" id="UP000178272">
    <property type="component" value="Unassembled WGS sequence"/>
</dbReference>
<feature type="region of interest" description="Disordered" evidence="1">
    <location>
        <begin position="1"/>
        <end position="25"/>
    </location>
</feature>
<protein>
    <submittedName>
        <fullName evidence="2">Uncharacterized protein</fullName>
    </submittedName>
</protein>